<dbReference type="InterPro" id="IPR007863">
    <property type="entry name" value="Peptidase_M16_C"/>
</dbReference>
<evidence type="ECO:0000259" key="10">
    <source>
        <dbReference type="Pfam" id="PF05193"/>
    </source>
</evidence>
<feature type="domain" description="Peptidase M16 C-terminal" evidence="10">
    <location>
        <begin position="205"/>
        <end position="380"/>
    </location>
</feature>
<dbReference type="RefSeq" id="WP_129001163.1">
    <property type="nucleotide sequence ID" value="NZ_SDHZ01000001.1"/>
</dbReference>
<keyword evidence="6" id="KW-0862">Zinc</keyword>
<keyword evidence="3" id="KW-0645">Protease</keyword>
<evidence type="ECO:0000256" key="6">
    <source>
        <dbReference type="ARBA" id="ARBA00022833"/>
    </source>
</evidence>
<dbReference type="InterPro" id="IPR011765">
    <property type="entry name" value="Pept_M16_N"/>
</dbReference>
<dbReference type="EMBL" id="SDHZ01000001">
    <property type="protein sequence ID" value="RXK85411.1"/>
    <property type="molecule type" value="Genomic_DNA"/>
</dbReference>
<evidence type="ECO:0000313" key="11">
    <source>
        <dbReference type="EMBL" id="RXK85411.1"/>
    </source>
</evidence>
<dbReference type="Proteomes" id="UP000290545">
    <property type="component" value="Unassembled WGS sequence"/>
</dbReference>
<dbReference type="GO" id="GO:0006508">
    <property type="term" value="P:proteolysis"/>
    <property type="evidence" value="ECO:0007669"/>
    <property type="project" value="UniProtKB-KW"/>
</dbReference>
<dbReference type="Pfam" id="PF05193">
    <property type="entry name" value="Peptidase_M16_C"/>
    <property type="match status" value="2"/>
</dbReference>
<comment type="similarity">
    <text evidence="2 8">Belongs to the peptidase M16 family.</text>
</comment>
<organism evidence="11 12">
    <name type="scientific">Filimonas effusa</name>
    <dbReference type="NCBI Taxonomy" id="2508721"/>
    <lineage>
        <taxon>Bacteria</taxon>
        <taxon>Pseudomonadati</taxon>
        <taxon>Bacteroidota</taxon>
        <taxon>Chitinophagia</taxon>
        <taxon>Chitinophagales</taxon>
        <taxon>Chitinophagaceae</taxon>
        <taxon>Filimonas</taxon>
    </lineage>
</organism>
<dbReference type="AlphaFoldDB" id="A0A4Q1D833"/>
<feature type="domain" description="Peptidase M16 C-terminal" evidence="10">
    <location>
        <begin position="685"/>
        <end position="855"/>
    </location>
</feature>
<dbReference type="GO" id="GO:0004222">
    <property type="term" value="F:metalloendopeptidase activity"/>
    <property type="evidence" value="ECO:0007669"/>
    <property type="project" value="InterPro"/>
</dbReference>
<dbReference type="OrthoDB" id="9811314at2"/>
<comment type="cofactor">
    <cofactor evidence="1">
        <name>Zn(2+)</name>
        <dbReference type="ChEBI" id="CHEBI:29105"/>
    </cofactor>
</comment>
<dbReference type="PROSITE" id="PS00143">
    <property type="entry name" value="INSULINASE"/>
    <property type="match status" value="1"/>
</dbReference>
<evidence type="ECO:0000256" key="2">
    <source>
        <dbReference type="ARBA" id="ARBA00007261"/>
    </source>
</evidence>
<evidence type="ECO:0000256" key="7">
    <source>
        <dbReference type="ARBA" id="ARBA00023049"/>
    </source>
</evidence>
<evidence type="ECO:0000313" key="12">
    <source>
        <dbReference type="Proteomes" id="UP000290545"/>
    </source>
</evidence>
<evidence type="ECO:0000256" key="5">
    <source>
        <dbReference type="ARBA" id="ARBA00022801"/>
    </source>
</evidence>
<keyword evidence="5" id="KW-0378">Hydrolase</keyword>
<keyword evidence="4" id="KW-0479">Metal-binding</keyword>
<dbReference type="InterPro" id="IPR050626">
    <property type="entry name" value="Peptidase_M16"/>
</dbReference>
<evidence type="ECO:0000256" key="8">
    <source>
        <dbReference type="RuleBase" id="RU004447"/>
    </source>
</evidence>
<evidence type="ECO:0000259" key="9">
    <source>
        <dbReference type="Pfam" id="PF00675"/>
    </source>
</evidence>
<dbReference type="InterPro" id="IPR011249">
    <property type="entry name" value="Metalloenz_LuxS/M16"/>
</dbReference>
<name>A0A4Q1D833_9BACT</name>
<dbReference type="SUPFAM" id="SSF63411">
    <property type="entry name" value="LuxS/MPP-like metallohydrolase"/>
    <property type="match status" value="4"/>
</dbReference>
<gene>
    <name evidence="11" type="ORF">ESB13_00880</name>
</gene>
<comment type="caution">
    <text evidence="11">The sequence shown here is derived from an EMBL/GenBank/DDBJ whole genome shotgun (WGS) entry which is preliminary data.</text>
</comment>
<dbReference type="Pfam" id="PF00675">
    <property type="entry name" value="Peptidase_M16"/>
    <property type="match status" value="1"/>
</dbReference>
<dbReference type="Gene3D" id="3.30.830.10">
    <property type="entry name" value="Metalloenzyme, LuxS/M16 peptidase-like"/>
    <property type="match status" value="4"/>
</dbReference>
<feature type="domain" description="Peptidase M16 N-terminal" evidence="9">
    <location>
        <begin position="46"/>
        <end position="165"/>
    </location>
</feature>
<dbReference type="PANTHER" id="PTHR43690">
    <property type="entry name" value="NARDILYSIN"/>
    <property type="match status" value="1"/>
</dbReference>
<protein>
    <submittedName>
        <fullName evidence="11">Insulinase family protein</fullName>
    </submittedName>
</protein>
<reference evidence="11 12" key="1">
    <citation type="submission" date="2019-01" db="EMBL/GenBank/DDBJ databases">
        <title>Filimonas sp. strain TTM-71.</title>
        <authorList>
            <person name="Chen W.-M."/>
        </authorList>
    </citation>
    <scope>NUCLEOTIDE SEQUENCE [LARGE SCALE GENOMIC DNA]</scope>
    <source>
        <strain evidence="11 12">TTM-71</strain>
    </source>
</reference>
<keyword evidence="7" id="KW-0482">Metalloprotease</keyword>
<keyword evidence="12" id="KW-1185">Reference proteome</keyword>
<evidence type="ECO:0000256" key="1">
    <source>
        <dbReference type="ARBA" id="ARBA00001947"/>
    </source>
</evidence>
<proteinExistence type="inferred from homology"/>
<dbReference type="GO" id="GO:0046872">
    <property type="term" value="F:metal ion binding"/>
    <property type="evidence" value="ECO:0007669"/>
    <property type="project" value="UniProtKB-KW"/>
</dbReference>
<sequence length="926" mass="104007">MIRKLLVLALLCHGQAYGRDLNDTIPLDKNIRTGKLSNGFTYYIRKNATPEKRVLFYLVNKVGSILETDEQQGLAHFLEHMAFNGTLHFPKNSLVNYLEKAGVRFGADLNAYTSFDETVFQLPVASDDTAVLHNAMQIMRDWAGSITLDDSEIDKERGVILSEKRQGISASQRLQTILLPISFNQSRYASRMPIGTENVLTSFRHSEIKQFYHNWYRPDLQALIVVGDINENEIEKKIKALFSDLKTPVNAPVRVQYTIPLTGKNQFRIVTDPELTGTAVQMTIKHTGYSLLTKADYRENVVRAIVSIMMNHRFNEIATQADAPFLQAGYSIGKMLSNLDALGATVHTKPGEFEKGVKAWWAILQQAAQSGFSDTELKRASVLYKAGIAQLYNEQDKLPSDNYVKEYVELFLHHTASPGIAYEYALTDTILGTLKTGEANQLYRKYFSAVNRDIIIQAEEKEKANLPTEQKMMEWLNTSGTSGYTEKNTTGLRLMDTQPFPGVIRSTAKDEENNITTLILENGIKVILKPTRFNNDQILFNASSPGGLSLVKDEDYFTGRIAGSLVANSGAGQLNRQSLQQLLNGRMVSVSPYITDQSEGLSGSASKEELETALQLVYLYFTSPRADTTVFKQFTEQQRFAYANAGKVAQEVFQDTVMAVMANHYFRKMKMPERELDKLNPLKALDIYKERFGNAGDFTFVFAGNFDAEGIKPLLLRYLASLPSSNKREQVQHPGVKPPSGIISRKVVRGKEAKASVFLSFPGEFEYSPSANIQLKALAGVLNMKLMERLREEEGGVYTVQANAATQELPSGEYNLSIRFICHPDNAEALIASTNKEIEKLKTQGIDKETVEKYLAGENKSLERAEKENGFWLSYLTVASQRNEKVGVKYLYERLKEVTPENIKRTANQFLNNSNHVRIVLLPETN</sequence>
<evidence type="ECO:0000256" key="3">
    <source>
        <dbReference type="ARBA" id="ARBA00022670"/>
    </source>
</evidence>
<evidence type="ECO:0000256" key="4">
    <source>
        <dbReference type="ARBA" id="ARBA00022723"/>
    </source>
</evidence>
<dbReference type="InterPro" id="IPR001431">
    <property type="entry name" value="Pept_M16_Zn_BS"/>
</dbReference>
<dbReference type="PANTHER" id="PTHR43690:SF34">
    <property type="entry name" value="ZINC PROTEASE PQQL-LIKE"/>
    <property type="match status" value="1"/>
</dbReference>
<accession>A0A4Q1D833</accession>